<dbReference type="SUPFAM" id="SSF160246">
    <property type="entry name" value="EspE N-terminal domain-like"/>
    <property type="match status" value="2"/>
</dbReference>
<evidence type="ECO:0000313" key="3">
    <source>
        <dbReference type="Proteomes" id="UP000248857"/>
    </source>
</evidence>
<sequence length="698" mass="77574">MPTSTAFNQPLGTVLQWAGLISARQLKVALAEQRRSDLRIGEILAAHGWIQQKSADFFAAEWPQLQHQTVQHLGQYLEQAALLDTSQIKAILDSQQQTQRKFGTLAIANGWVRRRTVNFFLKHLGSAGLNSQAMIPESEMLKEQLLENESVNPFSLLLLYQRILRQESVRANDRPEQAELLEMGLATVEQNHLKLSAGPDPALLDQQWVTDQLQQLRPYHRIRLQLFKLAEHSDYPYRTLAAMLAWTGDQIDLTHKLGWLIRETNVFIAAGEEEAQVAALVQTHVIHHWESGIAAEHLQGLCDRISSPPRLKLYQRILEQRGILAEASPEEQELLTLGLIIESNGILRVANRIYQQVFSPEWVTQTLTATPQATDHDLPANKVDSRQPKAALERVFSPPIAPISDQELSATKVVASLSAADQQARPFRTVNAYSQDSHKNGKTAVFETRLSSPSTSAKPRRTLTGLALAAAGLLSVLGGQIWKQQTQRDAITSPSLQQDSSNLSALPQRQVGLAQSQDSRPFSQEDRPSSAATDSRSSATDPSETDPSSSSPTVVSASNPTIKVPILTLGSTLDQVVDTLGPPTWNRRGYYSNSRALLYEGVVPNQLDLGYLVSKNTGKLRQTETTFSHSVPIETIQRTLGQLLQGPVPASVQERLQQIYERKADQHTFTVRGLEGNIHWQPEKGGWIYIGVWDADFH</sequence>
<reference evidence="2 3" key="1">
    <citation type="journal article" date="2018" name="Sci. Rep.">
        <title>A novel species of the marine cyanobacterium Acaryochloris with a unique pigment content and lifestyle.</title>
        <authorList>
            <person name="Partensky F."/>
            <person name="Six C."/>
            <person name="Ratin M."/>
            <person name="Garczarek L."/>
            <person name="Vaulot D."/>
            <person name="Probert I."/>
            <person name="Calteau A."/>
            <person name="Gourvil P."/>
            <person name="Marie D."/>
            <person name="Grebert T."/>
            <person name="Bouchier C."/>
            <person name="Le Panse S."/>
            <person name="Gachenot M."/>
            <person name="Rodriguez F."/>
            <person name="Garrido J.L."/>
        </authorList>
    </citation>
    <scope>NUCLEOTIDE SEQUENCE [LARGE SCALE GENOMIC DNA]</scope>
    <source>
        <strain evidence="2 3">RCC1774</strain>
    </source>
</reference>
<feature type="region of interest" description="Disordered" evidence="1">
    <location>
        <begin position="509"/>
        <end position="557"/>
    </location>
</feature>
<dbReference type="InterPro" id="IPR037257">
    <property type="entry name" value="T2SS_E_N_sf"/>
</dbReference>
<accession>A0A2W1K094</accession>
<protein>
    <submittedName>
        <fullName evidence="2">Uncharacterized protein</fullName>
    </submittedName>
</protein>
<evidence type="ECO:0000256" key="1">
    <source>
        <dbReference type="SAM" id="MobiDB-lite"/>
    </source>
</evidence>
<feature type="compositionally biased region" description="Polar residues" evidence="1">
    <location>
        <begin position="509"/>
        <end position="522"/>
    </location>
</feature>
<dbReference type="OrthoDB" id="568586at2"/>
<organism evidence="2 3">
    <name type="scientific">Acaryochloris thomasi RCC1774</name>
    <dbReference type="NCBI Taxonomy" id="1764569"/>
    <lineage>
        <taxon>Bacteria</taxon>
        <taxon>Bacillati</taxon>
        <taxon>Cyanobacteriota</taxon>
        <taxon>Cyanophyceae</taxon>
        <taxon>Acaryochloridales</taxon>
        <taxon>Acaryochloridaceae</taxon>
        <taxon>Acaryochloris</taxon>
        <taxon>Acaryochloris thomasi</taxon>
    </lineage>
</organism>
<comment type="caution">
    <text evidence="2">The sequence shown here is derived from an EMBL/GenBank/DDBJ whole genome shotgun (WGS) entry which is preliminary data.</text>
</comment>
<feature type="compositionally biased region" description="Low complexity" evidence="1">
    <location>
        <begin position="529"/>
        <end position="557"/>
    </location>
</feature>
<dbReference type="EMBL" id="PQWO01000004">
    <property type="protein sequence ID" value="PZD73707.1"/>
    <property type="molecule type" value="Genomic_DNA"/>
</dbReference>
<dbReference type="RefSeq" id="WP_110985505.1">
    <property type="nucleotide sequence ID" value="NZ_CAWNWM010000004.1"/>
</dbReference>
<dbReference type="Proteomes" id="UP000248857">
    <property type="component" value="Unassembled WGS sequence"/>
</dbReference>
<dbReference type="AlphaFoldDB" id="A0A2W1K094"/>
<keyword evidence="3" id="KW-1185">Reference proteome</keyword>
<gene>
    <name evidence="2" type="ORF">C1752_01525</name>
</gene>
<proteinExistence type="predicted"/>
<name>A0A2W1K094_9CYAN</name>
<evidence type="ECO:0000313" key="2">
    <source>
        <dbReference type="EMBL" id="PZD73707.1"/>
    </source>
</evidence>